<sequence>MTTTHSTHDVGIVGAGLAGLAAARALTADGFDVVVLEARDRVGGRTAEHTLSSGEPIDLGAQWIGTNHDRVLDLVEAFDLELWSQYDDGTDQVAVAGEIFEHDERYRALPAESEATLREAFERIETLRKSVPLESPQDAPTAGAWDGTTLETWKRETITTDAACEAFDAFVRAEFTVEPSQISLLSFLSAVDASGGLEAVTDGDGRTEAYRLVGGIHQLSRRLAEDLGDAIRLGEPVRRIDRTGDTVSLVTAEANYTVSDAIVAMSPPLAGRIEYDLPLSGRREALTQRMPMGSVIKCFAVYEEPFWRSDGCSGSVLATDGILSEVADATLPETGRGALVGFVAGADALEWTDRPVAERRDRVLDDLARYFGPRAGDPIEYVDKAWSTTPWSAGGYNASMAPGTMTTCGDALCGPVDRLYWAGAETATEWSGFMEGAVRSGRRVATEIRERHSS</sequence>
<dbReference type="PANTHER" id="PTHR43563:SF1">
    <property type="entry name" value="AMINE OXIDASE [FLAVIN-CONTAINING] B"/>
    <property type="match status" value="1"/>
</dbReference>
<accession>A0A346PNE3</accession>
<dbReference type="GeneID" id="37641518"/>
<gene>
    <name evidence="5" type="ORF">AArcMg_1021</name>
</gene>
<dbReference type="PRINTS" id="PR00757">
    <property type="entry name" value="AMINEOXDASEF"/>
</dbReference>
<dbReference type="PANTHER" id="PTHR43563">
    <property type="entry name" value="AMINE OXIDASE"/>
    <property type="match status" value="1"/>
</dbReference>
<comment type="cofactor">
    <cofactor evidence="1">
        <name>FAD</name>
        <dbReference type="ChEBI" id="CHEBI:57692"/>
    </cofactor>
</comment>
<dbReference type="InterPro" id="IPR001613">
    <property type="entry name" value="Flavin_amine_oxidase"/>
</dbReference>
<dbReference type="Proteomes" id="UP000258613">
    <property type="component" value="Chromosome"/>
</dbReference>
<keyword evidence="6" id="KW-1185">Reference proteome</keyword>
<dbReference type="EC" id="1.4.3.4" evidence="5"/>
<reference evidence="6" key="1">
    <citation type="submission" date="2018-02" db="EMBL/GenBank/DDBJ databases">
        <title>Phenotypic and genomic properties of facultatively anaerobic sulfur-reducing natronoarchaea from hypersaline soda lakes.</title>
        <authorList>
            <person name="Sorokin D.Y."/>
            <person name="Kublanov I.V."/>
            <person name="Roman P."/>
            <person name="Sinninghe Damste J.S."/>
            <person name="Golyshin P.N."/>
            <person name="Rojo D."/>
            <person name="Ciordia S."/>
            <person name="Mena M.D.C."/>
            <person name="Ferrer M."/>
            <person name="Messina E."/>
            <person name="Smedile F."/>
            <person name="La Spada G."/>
            <person name="La Cono V."/>
            <person name="Yakimov M.M."/>
        </authorList>
    </citation>
    <scope>NUCLEOTIDE SEQUENCE [LARGE SCALE GENOMIC DNA]</scope>
    <source>
        <strain evidence="6">AArc-Mg</strain>
    </source>
</reference>
<evidence type="ECO:0000256" key="2">
    <source>
        <dbReference type="ARBA" id="ARBA00005995"/>
    </source>
</evidence>
<protein>
    <submittedName>
        <fullName evidence="5">Amine oxidase [flavin-containing] A</fullName>
        <ecNumber evidence="5">1.4.3.4</ecNumber>
    </submittedName>
</protein>
<dbReference type="EMBL" id="CP027033">
    <property type="protein sequence ID" value="AXR81038.1"/>
    <property type="molecule type" value="Genomic_DNA"/>
</dbReference>
<dbReference type="SUPFAM" id="SSF54373">
    <property type="entry name" value="FAD-linked reductases, C-terminal domain"/>
    <property type="match status" value="1"/>
</dbReference>
<dbReference type="KEGG" id="nag:AArcMg_1021"/>
<dbReference type="GO" id="GO:0097621">
    <property type="term" value="F:monoamine oxidase activity"/>
    <property type="evidence" value="ECO:0007669"/>
    <property type="project" value="UniProtKB-EC"/>
</dbReference>
<dbReference type="SUPFAM" id="SSF51905">
    <property type="entry name" value="FAD/NAD(P)-binding domain"/>
    <property type="match status" value="1"/>
</dbReference>
<evidence type="ECO:0000313" key="6">
    <source>
        <dbReference type="Proteomes" id="UP000258613"/>
    </source>
</evidence>
<keyword evidence="3 5" id="KW-0560">Oxidoreductase</keyword>
<proteinExistence type="inferred from homology"/>
<dbReference type="AlphaFoldDB" id="A0A346PNE3"/>
<evidence type="ECO:0000256" key="1">
    <source>
        <dbReference type="ARBA" id="ARBA00001974"/>
    </source>
</evidence>
<organism evidence="5 6">
    <name type="scientific">Natrarchaeobaculum sulfurireducens</name>
    <dbReference type="NCBI Taxonomy" id="2044521"/>
    <lineage>
        <taxon>Archaea</taxon>
        <taxon>Methanobacteriati</taxon>
        <taxon>Methanobacteriota</taxon>
        <taxon>Stenosarchaea group</taxon>
        <taxon>Halobacteria</taxon>
        <taxon>Halobacteriales</taxon>
        <taxon>Natrialbaceae</taxon>
        <taxon>Natrarchaeobaculum</taxon>
    </lineage>
</organism>
<evidence type="ECO:0000313" key="5">
    <source>
        <dbReference type="EMBL" id="AXR81038.1"/>
    </source>
</evidence>
<comment type="similarity">
    <text evidence="2">Belongs to the flavin monoamine oxidase family.</text>
</comment>
<dbReference type="Pfam" id="PF01593">
    <property type="entry name" value="Amino_oxidase"/>
    <property type="match status" value="1"/>
</dbReference>
<dbReference type="OrthoDB" id="203172at2157"/>
<dbReference type="InterPro" id="IPR050703">
    <property type="entry name" value="Flavin_MAO"/>
</dbReference>
<dbReference type="Gene3D" id="3.50.50.60">
    <property type="entry name" value="FAD/NAD(P)-binding domain"/>
    <property type="match status" value="1"/>
</dbReference>
<feature type="domain" description="Amine oxidase" evidence="4">
    <location>
        <begin position="17"/>
        <end position="448"/>
    </location>
</feature>
<dbReference type="InterPro" id="IPR002937">
    <property type="entry name" value="Amino_oxidase"/>
</dbReference>
<dbReference type="Gene3D" id="3.90.660.10">
    <property type="match status" value="1"/>
</dbReference>
<dbReference type="InterPro" id="IPR036188">
    <property type="entry name" value="FAD/NAD-bd_sf"/>
</dbReference>
<name>A0A346PNE3_9EURY</name>
<evidence type="ECO:0000259" key="4">
    <source>
        <dbReference type="Pfam" id="PF01593"/>
    </source>
</evidence>
<dbReference type="RefSeq" id="WP_117367784.1">
    <property type="nucleotide sequence ID" value="NZ_CP027033.1"/>
</dbReference>
<dbReference type="Gene3D" id="1.10.405.10">
    <property type="entry name" value="Guanine Nucleotide Dissociation Inhibitor, domain 1"/>
    <property type="match status" value="1"/>
</dbReference>
<evidence type="ECO:0000256" key="3">
    <source>
        <dbReference type="ARBA" id="ARBA00023002"/>
    </source>
</evidence>